<comment type="caution">
    <text evidence="2">The sequence shown here is derived from an EMBL/GenBank/DDBJ whole genome shotgun (WGS) entry which is preliminary data.</text>
</comment>
<evidence type="ECO:0000256" key="1">
    <source>
        <dbReference type="SAM" id="Phobius"/>
    </source>
</evidence>
<dbReference type="Proteomes" id="UP000287563">
    <property type="component" value="Unassembled WGS sequence"/>
</dbReference>
<gene>
    <name evidence="2" type="ORF">EDI28_00590</name>
</gene>
<organism evidence="2 3">
    <name type="scientific">Photobacterium chitinilyticum</name>
    <dbReference type="NCBI Taxonomy" id="2485123"/>
    <lineage>
        <taxon>Bacteria</taxon>
        <taxon>Pseudomonadati</taxon>
        <taxon>Pseudomonadota</taxon>
        <taxon>Gammaproteobacteria</taxon>
        <taxon>Vibrionales</taxon>
        <taxon>Vibrionaceae</taxon>
        <taxon>Photobacterium</taxon>
    </lineage>
</organism>
<evidence type="ECO:0008006" key="4">
    <source>
        <dbReference type="Google" id="ProtNLM"/>
    </source>
</evidence>
<dbReference type="RefSeq" id="WP_128781909.1">
    <property type="nucleotide sequence ID" value="NZ_RJLM01000001.1"/>
</dbReference>
<name>A0A3S3R2E0_9GAMM</name>
<dbReference type="OrthoDB" id="9775724at2"/>
<keyword evidence="1" id="KW-0472">Membrane</keyword>
<keyword evidence="3" id="KW-1185">Reference proteome</keyword>
<dbReference type="AlphaFoldDB" id="A0A3S3R2E0"/>
<keyword evidence="1" id="KW-0812">Transmembrane</keyword>
<sequence length="316" mass="35587">MFFNAFIAEIRQKYKLLVLITIAFLVVGISVGVNTEDKWTSKSLLKSPTYNQTSSLFSALKALSSVGNNSVAPLTLDYVFEEFLSEVTSIDNKRDYLQSIGLEASSSQVDKIIKVIVTADKKLVEVSFISTSALEAQEKLKGYLSHVSSKINDEFIEYTQNSVNSIQKSLIIKSDILEKTASYRLESEKEKLKFASEITKKSGIKKPIIDPGLDMNLPIALGSEVINSQLKEYQINSYNVFRNDFHVKSRLDVLKSINIDSIDIEPFRYQIKPELPEYKTSPNLKKYTILALLLSMVVSVTIIIYGIRNTIICKLK</sequence>
<dbReference type="EMBL" id="RJLM01000001">
    <property type="protein sequence ID" value="RWX56586.1"/>
    <property type="molecule type" value="Genomic_DNA"/>
</dbReference>
<evidence type="ECO:0000313" key="3">
    <source>
        <dbReference type="Proteomes" id="UP000287563"/>
    </source>
</evidence>
<feature type="transmembrane region" description="Helical" evidence="1">
    <location>
        <begin position="287"/>
        <end position="307"/>
    </location>
</feature>
<proteinExistence type="predicted"/>
<evidence type="ECO:0000313" key="2">
    <source>
        <dbReference type="EMBL" id="RWX56586.1"/>
    </source>
</evidence>
<keyword evidence="1" id="KW-1133">Transmembrane helix</keyword>
<protein>
    <recommendedName>
        <fullName evidence="4">Polysaccharide chain length determinant N-terminal domain-containing protein</fullName>
    </recommendedName>
</protein>
<accession>A0A3S3R2E0</accession>
<dbReference type="Gene3D" id="3.30.1890.10">
    <property type="entry name" value="FepE-like"/>
    <property type="match status" value="1"/>
</dbReference>
<reference evidence="2 3" key="1">
    <citation type="submission" date="2018-11" db="EMBL/GenBank/DDBJ databases">
        <title>Photobacterium sp. BEI247 sp. nov., a marine bacterium isolated from Yongle Blue Hole in the South China Sea.</title>
        <authorList>
            <person name="Wang X."/>
        </authorList>
    </citation>
    <scope>NUCLEOTIDE SEQUENCE [LARGE SCALE GENOMIC DNA]</scope>
    <source>
        <strain evidence="3">BEI247</strain>
    </source>
</reference>
<dbReference type="SUPFAM" id="SSF160355">
    <property type="entry name" value="Bacterial polysaccharide co-polymerase-like"/>
    <property type="match status" value="1"/>
</dbReference>